<evidence type="ECO:0000256" key="2">
    <source>
        <dbReference type="ARBA" id="ARBA00023015"/>
    </source>
</evidence>
<dbReference type="InterPro" id="IPR013324">
    <property type="entry name" value="RNA_pol_sigma_r3/r4-like"/>
</dbReference>
<evidence type="ECO:0000313" key="7">
    <source>
        <dbReference type="EMBL" id="PCJ00720.1"/>
    </source>
</evidence>
<dbReference type="SUPFAM" id="SSF88946">
    <property type="entry name" value="Sigma2 domain of RNA polymerase sigma factors"/>
    <property type="match status" value="1"/>
</dbReference>
<gene>
    <name evidence="7" type="ORF">COB13_08905</name>
</gene>
<dbReference type="AlphaFoldDB" id="A0A2A4Z1U6"/>
<dbReference type="GO" id="GO:0003677">
    <property type="term" value="F:DNA binding"/>
    <property type="evidence" value="ECO:0007669"/>
    <property type="project" value="InterPro"/>
</dbReference>
<name>A0A2A4Z1U6_9PROT</name>
<dbReference type="SUPFAM" id="SSF88659">
    <property type="entry name" value="Sigma3 and sigma4 domains of RNA polymerase sigma factors"/>
    <property type="match status" value="1"/>
</dbReference>
<feature type="domain" description="RNA polymerase sigma factor 70 region 4 type 2" evidence="6">
    <location>
        <begin position="102"/>
        <end position="152"/>
    </location>
</feature>
<dbReference type="PANTHER" id="PTHR43133:SF62">
    <property type="entry name" value="RNA POLYMERASE SIGMA FACTOR SIGZ"/>
    <property type="match status" value="1"/>
</dbReference>
<reference key="1">
    <citation type="submission" date="2017-08" db="EMBL/GenBank/DDBJ databases">
        <title>A dynamic microbial community with high functional redundancy inhabits the cold, oxic subseafloor aquifer.</title>
        <authorList>
            <person name="Tully B.J."/>
            <person name="Wheat C.G."/>
            <person name="Glazer B.T."/>
            <person name="Huber J.A."/>
        </authorList>
    </citation>
    <scope>NUCLEOTIDE SEQUENCE [LARGE SCALE GENOMIC DNA]</scope>
</reference>
<keyword evidence="4" id="KW-0804">Transcription</keyword>
<dbReference type="EMBL" id="NVUS01000010">
    <property type="protein sequence ID" value="PCJ00720.1"/>
    <property type="molecule type" value="Genomic_DNA"/>
</dbReference>
<evidence type="ECO:0000259" key="5">
    <source>
        <dbReference type="Pfam" id="PF04542"/>
    </source>
</evidence>
<dbReference type="Gene3D" id="1.10.10.10">
    <property type="entry name" value="Winged helix-like DNA-binding domain superfamily/Winged helix DNA-binding domain"/>
    <property type="match status" value="1"/>
</dbReference>
<evidence type="ECO:0000256" key="3">
    <source>
        <dbReference type="ARBA" id="ARBA00023082"/>
    </source>
</evidence>
<reference evidence="7" key="2">
    <citation type="journal article" date="2018" name="ISME J.">
        <title>A dynamic microbial community with high functional redundancy inhabits the cold, oxic subseafloor aquifer.</title>
        <authorList>
            <person name="Tully B.J."/>
            <person name="Wheat C.G."/>
            <person name="Glazer B.T."/>
            <person name="Huber J.A."/>
        </authorList>
    </citation>
    <scope>NUCLEOTIDE SEQUENCE</scope>
    <source>
        <strain evidence="7">NORP83</strain>
    </source>
</reference>
<evidence type="ECO:0000256" key="1">
    <source>
        <dbReference type="ARBA" id="ARBA00010641"/>
    </source>
</evidence>
<dbReference type="Pfam" id="PF04542">
    <property type="entry name" value="Sigma70_r2"/>
    <property type="match status" value="1"/>
</dbReference>
<keyword evidence="3" id="KW-0731">Sigma factor</keyword>
<keyword evidence="2" id="KW-0805">Transcription regulation</keyword>
<sequence length="176" mass="19918">MQQEWTYFSKQINNFIHSRVQNAADADDITQDVLLKVHQKIDTLNDKNKLESWIYSIARNSINTHYRKHKNDPIANSSDAQLANLPIEEEDQNAILELACCLKAFMNNLSDDAQDALNATAFNGISQVNYAKSLGIPLPTAKARVQRARKQLAKELEKCCKYQAGETIPQNNCIHC</sequence>
<comment type="similarity">
    <text evidence="1">Belongs to the sigma-70 factor family. ECF subfamily.</text>
</comment>
<evidence type="ECO:0000256" key="4">
    <source>
        <dbReference type="ARBA" id="ARBA00023163"/>
    </source>
</evidence>
<comment type="caution">
    <text evidence="7">The sequence shown here is derived from an EMBL/GenBank/DDBJ whole genome shotgun (WGS) entry which is preliminary data.</text>
</comment>
<dbReference type="NCBIfam" id="TIGR02937">
    <property type="entry name" value="sigma70-ECF"/>
    <property type="match status" value="1"/>
</dbReference>
<evidence type="ECO:0000259" key="6">
    <source>
        <dbReference type="Pfam" id="PF08281"/>
    </source>
</evidence>
<accession>A0A2A4Z1U6</accession>
<dbReference type="GO" id="GO:0006352">
    <property type="term" value="P:DNA-templated transcription initiation"/>
    <property type="evidence" value="ECO:0007669"/>
    <property type="project" value="InterPro"/>
</dbReference>
<dbReference type="InterPro" id="IPR036388">
    <property type="entry name" value="WH-like_DNA-bd_sf"/>
</dbReference>
<dbReference type="Gene3D" id="1.10.1740.10">
    <property type="match status" value="1"/>
</dbReference>
<dbReference type="InterPro" id="IPR039425">
    <property type="entry name" value="RNA_pol_sigma-70-like"/>
</dbReference>
<dbReference type="InterPro" id="IPR014284">
    <property type="entry name" value="RNA_pol_sigma-70_dom"/>
</dbReference>
<protein>
    <submittedName>
        <fullName evidence="7">Uncharacterized protein</fullName>
    </submittedName>
</protein>
<dbReference type="InterPro" id="IPR013325">
    <property type="entry name" value="RNA_pol_sigma_r2"/>
</dbReference>
<dbReference type="InterPro" id="IPR007627">
    <property type="entry name" value="RNA_pol_sigma70_r2"/>
</dbReference>
<feature type="domain" description="RNA polymerase sigma-70 region 2" evidence="5">
    <location>
        <begin position="10"/>
        <end position="70"/>
    </location>
</feature>
<dbReference type="PANTHER" id="PTHR43133">
    <property type="entry name" value="RNA POLYMERASE ECF-TYPE SIGMA FACTO"/>
    <property type="match status" value="1"/>
</dbReference>
<proteinExistence type="inferred from homology"/>
<dbReference type="GO" id="GO:0016987">
    <property type="term" value="F:sigma factor activity"/>
    <property type="evidence" value="ECO:0007669"/>
    <property type="project" value="UniProtKB-KW"/>
</dbReference>
<dbReference type="InterPro" id="IPR013249">
    <property type="entry name" value="RNA_pol_sigma70_r4_t2"/>
</dbReference>
<organism evidence="7">
    <name type="scientific">OCS116 cluster bacterium</name>
    <dbReference type="NCBI Taxonomy" id="2030921"/>
    <lineage>
        <taxon>Bacteria</taxon>
        <taxon>Pseudomonadati</taxon>
        <taxon>Pseudomonadota</taxon>
        <taxon>Alphaproteobacteria</taxon>
        <taxon>OCS116 cluster</taxon>
    </lineage>
</organism>
<dbReference type="Pfam" id="PF08281">
    <property type="entry name" value="Sigma70_r4_2"/>
    <property type="match status" value="1"/>
</dbReference>